<protein>
    <submittedName>
        <fullName evidence="1">Uncharacterized protein</fullName>
    </submittedName>
</protein>
<proteinExistence type="predicted"/>
<name>A0A0K2TIT2_LEPSM</name>
<sequence>MESKSKLVYSKIKAELLKQGYIALDETTVRS</sequence>
<dbReference type="AlphaFoldDB" id="A0A0K2TIT2"/>
<accession>A0A0K2TIT2</accession>
<dbReference type="EMBL" id="HACA01008191">
    <property type="protein sequence ID" value="CDW25552.1"/>
    <property type="molecule type" value="Transcribed_RNA"/>
</dbReference>
<reference evidence="1" key="1">
    <citation type="submission" date="2014-05" db="EMBL/GenBank/DDBJ databases">
        <authorList>
            <person name="Chronopoulou M."/>
        </authorList>
    </citation>
    <scope>NUCLEOTIDE SEQUENCE</scope>
    <source>
        <tissue evidence="1">Whole organism</tissue>
    </source>
</reference>
<evidence type="ECO:0000313" key="1">
    <source>
        <dbReference type="EMBL" id="CDW25552.1"/>
    </source>
</evidence>
<organism evidence="1">
    <name type="scientific">Lepeophtheirus salmonis</name>
    <name type="common">Salmon louse</name>
    <name type="synonym">Caligus salmonis</name>
    <dbReference type="NCBI Taxonomy" id="72036"/>
    <lineage>
        <taxon>Eukaryota</taxon>
        <taxon>Metazoa</taxon>
        <taxon>Ecdysozoa</taxon>
        <taxon>Arthropoda</taxon>
        <taxon>Crustacea</taxon>
        <taxon>Multicrustacea</taxon>
        <taxon>Hexanauplia</taxon>
        <taxon>Copepoda</taxon>
        <taxon>Siphonostomatoida</taxon>
        <taxon>Caligidae</taxon>
        <taxon>Lepeophtheirus</taxon>
    </lineage>
</organism>